<dbReference type="Proteomes" id="UP000250235">
    <property type="component" value="Unassembled WGS sequence"/>
</dbReference>
<accession>A0A2Z7AJB1</accession>
<protein>
    <submittedName>
        <fullName evidence="1">Uncharacterized protein</fullName>
    </submittedName>
</protein>
<name>A0A2Z7AJB1_9LAMI</name>
<reference evidence="1 2" key="1">
    <citation type="journal article" date="2015" name="Proc. Natl. Acad. Sci. U.S.A.">
        <title>The resurrection genome of Boea hygrometrica: A blueprint for survival of dehydration.</title>
        <authorList>
            <person name="Xiao L."/>
            <person name="Yang G."/>
            <person name="Zhang L."/>
            <person name="Yang X."/>
            <person name="Zhao S."/>
            <person name="Ji Z."/>
            <person name="Zhou Q."/>
            <person name="Hu M."/>
            <person name="Wang Y."/>
            <person name="Chen M."/>
            <person name="Xu Y."/>
            <person name="Jin H."/>
            <person name="Xiao X."/>
            <person name="Hu G."/>
            <person name="Bao F."/>
            <person name="Hu Y."/>
            <person name="Wan P."/>
            <person name="Li L."/>
            <person name="Deng X."/>
            <person name="Kuang T."/>
            <person name="Xiang C."/>
            <person name="Zhu J.K."/>
            <person name="Oliver M.J."/>
            <person name="He Y."/>
        </authorList>
    </citation>
    <scope>NUCLEOTIDE SEQUENCE [LARGE SCALE GENOMIC DNA]</scope>
    <source>
        <strain evidence="2">cv. XS01</strain>
    </source>
</reference>
<evidence type="ECO:0000313" key="2">
    <source>
        <dbReference type="Proteomes" id="UP000250235"/>
    </source>
</evidence>
<organism evidence="1 2">
    <name type="scientific">Dorcoceras hygrometricum</name>
    <dbReference type="NCBI Taxonomy" id="472368"/>
    <lineage>
        <taxon>Eukaryota</taxon>
        <taxon>Viridiplantae</taxon>
        <taxon>Streptophyta</taxon>
        <taxon>Embryophyta</taxon>
        <taxon>Tracheophyta</taxon>
        <taxon>Spermatophyta</taxon>
        <taxon>Magnoliopsida</taxon>
        <taxon>eudicotyledons</taxon>
        <taxon>Gunneridae</taxon>
        <taxon>Pentapetalae</taxon>
        <taxon>asterids</taxon>
        <taxon>lamiids</taxon>
        <taxon>Lamiales</taxon>
        <taxon>Gesneriaceae</taxon>
        <taxon>Didymocarpoideae</taxon>
        <taxon>Trichosporeae</taxon>
        <taxon>Loxocarpinae</taxon>
        <taxon>Dorcoceras</taxon>
    </lineage>
</organism>
<evidence type="ECO:0000313" key="1">
    <source>
        <dbReference type="EMBL" id="KZV21230.1"/>
    </source>
</evidence>
<dbReference type="EMBL" id="KV014919">
    <property type="protein sequence ID" value="KZV21230.1"/>
    <property type="molecule type" value="Genomic_DNA"/>
</dbReference>
<proteinExistence type="predicted"/>
<keyword evidence="2" id="KW-1185">Reference proteome</keyword>
<dbReference type="AlphaFoldDB" id="A0A2Z7AJB1"/>
<gene>
    <name evidence="1" type="ORF">F511_28064</name>
</gene>
<sequence>MRRRFGDATVNVMRHRFSDSYLASGMMCPRSERSSVRRHLDEFQICFGVESRSGVALRSELGTTLGLKFSVATVPQISTGSSDRIKSGSAGLLLSRPFFLYLFRRLGVSSKRIAKVATLCSLLAFEQIYFSVQVSDLSARDLVVVIVDQKVKDSCIEDVRQYHAPHLPAGLLIAAMSRVVSSHVT</sequence>